<keyword evidence="4 6" id="KW-0472">Membrane</keyword>
<comment type="similarity">
    <text evidence="5">Belongs to the TMEM179 family.</text>
</comment>
<evidence type="ECO:0000256" key="5">
    <source>
        <dbReference type="ARBA" id="ARBA00093776"/>
    </source>
</evidence>
<evidence type="ECO:0000256" key="4">
    <source>
        <dbReference type="ARBA" id="ARBA00023136"/>
    </source>
</evidence>
<evidence type="ECO:0000256" key="3">
    <source>
        <dbReference type="ARBA" id="ARBA00022989"/>
    </source>
</evidence>
<dbReference type="CTD" id="388021"/>
<dbReference type="AlphaFoldDB" id="A0A1S3W6H2"/>
<feature type="signal peptide" evidence="7">
    <location>
        <begin position="1"/>
        <end position="21"/>
    </location>
</feature>
<feature type="transmembrane region" description="Helical" evidence="6">
    <location>
        <begin position="175"/>
        <end position="196"/>
    </location>
</feature>
<dbReference type="eggNOG" id="ENOG502QW4U">
    <property type="taxonomic scope" value="Eukaryota"/>
</dbReference>
<keyword evidence="8" id="KW-1185">Reference proteome</keyword>
<dbReference type="RefSeq" id="XP_016041559.1">
    <property type="nucleotide sequence ID" value="XM_016186073.2"/>
</dbReference>
<evidence type="ECO:0000256" key="2">
    <source>
        <dbReference type="ARBA" id="ARBA00022692"/>
    </source>
</evidence>
<dbReference type="InterPro" id="IPR029673">
    <property type="entry name" value="TMEM179"/>
</dbReference>
<evidence type="ECO:0000256" key="7">
    <source>
        <dbReference type="SAM" id="SignalP"/>
    </source>
</evidence>
<evidence type="ECO:0000256" key="1">
    <source>
        <dbReference type="ARBA" id="ARBA00004141"/>
    </source>
</evidence>
<dbReference type="PANTHER" id="PTHR31872:SF4">
    <property type="entry name" value="TRANSMEMBRANE PROTEIN 179"/>
    <property type="match status" value="1"/>
</dbReference>
<feature type="chain" id="PRO_5010244802" evidence="7">
    <location>
        <begin position="22"/>
        <end position="226"/>
    </location>
</feature>
<dbReference type="GeneID" id="103109355"/>
<sequence>MAPRALLLAQCVCSLLGFLSSALVLVPLSEHVQGLRGRCLLFTAGLWLSANLTEPGRQRFWVQEWGPPSACRWGLLAGALSLLLAAALAWRALFLLCRGLHGTLLQALLTLLASASVVFVVFIASTIVSVGFTMWCDAVTEKGTVPHSCKELQDVDLELDGDSSAFYDQLSAAQFGLWASWLSWLGLTVLAFLRVYRGHRQEDQLDSLAQEKELLLAPPPERSALI</sequence>
<dbReference type="PANTHER" id="PTHR31872">
    <property type="entry name" value="TRANSMEMBRANE PROTEIN 179"/>
    <property type="match status" value="1"/>
</dbReference>
<name>A0A1S3W6H2_ERIEU</name>
<keyword evidence="2 6" id="KW-0812">Transmembrane</keyword>
<organism evidence="8 9">
    <name type="scientific">Erinaceus europaeus</name>
    <name type="common">Western European hedgehog</name>
    <dbReference type="NCBI Taxonomy" id="9365"/>
    <lineage>
        <taxon>Eukaryota</taxon>
        <taxon>Metazoa</taxon>
        <taxon>Chordata</taxon>
        <taxon>Craniata</taxon>
        <taxon>Vertebrata</taxon>
        <taxon>Euteleostomi</taxon>
        <taxon>Mammalia</taxon>
        <taxon>Eutheria</taxon>
        <taxon>Laurasiatheria</taxon>
        <taxon>Eulipotyphla</taxon>
        <taxon>Erinaceidae</taxon>
        <taxon>Erinaceinae</taxon>
        <taxon>Erinaceus</taxon>
    </lineage>
</organism>
<dbReference type="OrthoDB" id="6423876at2759"/>
<keyword evidence="3 6" id="KW-1133">Transmembrane helix</keyword>
<feature type="transmembrane region" description="Helical" evidence="6">
    <location>
        <begin position="108"/>
        <end position="132"/>
    </location>
</feature>
<comment type="subcellular location">
    <subcellularLocation>
        <location evidence="1">Membrane</location>
        <topology evidence="1">Multi-pass membrane protein</topology>
    </subcellularLocation>
</comment>
<evidence type="ECO:0000313" key="9">
    <source>
        <dbReference type="RefSeq" id="XP_016041559.1"/>
    </source>
</evidence>
<feature type="transmembrane region" description="Helical" evidence="6">
    <location>
        <begin position="73"/>
        <end position="96"/>
    </location>
</feature>
<proteinExistence type="inferred from homology"/>
<protein>
    <submittedName>
        <fullName evidence="9">Transmembrane protein 179</fullName>
    </submittedName>
</protein>
<dbReference type="Proteomes" id="UP001652624">
    <property type="component" value="Chromosome 22"/>
</dbReference>
<evidence type="ECO:0000313" key="8">
    <source>
        <dbReference type="Proteomes" id="UP001652624"/>
    </source>
</evidence>
<keyword evidence="7" id="KW-0732">Signal</keyword>
<dbReference type="InParanoid" id="A0A1S3W6H2"/>
<gene>
    <name evidence="9" type="primary">TMEM179</name>
</gene>
<evidence type="ECO:0000256" key="6">
    <source>
        <dbReference type="SAM" id="Phobius"/>
    </source>
</evidence>
<dbReference type="InterPro" id="IPR059010">
    <property type="entry name" value="TMEM179-179B"/>
</dbReference>
<reference evidence="9" key="1">
    <citation type="submission" date="2025-08" db="UniProtKB">
        <authorList>
            <consortium name="RefSeq"/>
        </authorList>
    </citation>
    <scope>IDENTIFICATION</scope>
</reference>
<dbReference type="Pfam" id="PF26158">
    <property type="entry name" value="Claudin_TMEM179-179B"/>
    <property type="match status" value="1"/>
</dbReference>
<accession>A0A1S3W6H2</accession>